<evidence type="ECO:0000313" key="2">
    <source>
        <dbReference type="EMBL" id="MBF9238051.1"/>
    </source>
</evidence>
<keyword evidence="3" id="KW-1185">Reference proteome</keyword>
<organism evidence="2 3">
    <name type="scientific">Hymenobacter jeongseonensis</name>
    <dbReference type="NCBI Taxonomy" id="2791027"/>
    <lineage>
        <taxon>Bacteria</taxon>
        <taxon>Pseudomonadati</taxon>
        <taxon>Bacteroidota</taxon>
        <taxon>Cytophagia</taxon>
        <taxon>Cytophagales</taxon>
        <taxon>Hymenobacteraceae</taxon>
        <taxon>Hymenobacter</taxon>
    </lineage>
</organism>
<gene>
    <name evidence="2" type="ORF">I2I05_11660</name>
</gene>
<evidence type="ECO:0000313" key="3">
    <source>
        <dbReference type="Proteomes" id="UP000597617"/>
    </source>
</evidence>
<comment type="caution">
    <text evidence="2">The sequence shown here is derived from an EMBL/GenBank/DDBJ whole genome shotgun (WGS) entry which is preliminary data.</text>
</comment>
<proteinExistence type="predicted"/>
<dbReference type="Proteomes" id="UP000597617">
    <property type="component" value="Unassembled WGS sequence"/>
</dbReference>
<sequence length="134" mass="14710">MEPLRLHNPEVSASTILFGGLFLSLVVTIIHPPALYQQPVTFGGIVLYYSLYGGLFYAIRMGKPWATKLFLAVAPLYIIFCLANYEDILELVHRDGWMAIKDAVTFASRVLALVVLLKAPLRGAAEESGAALTE</sequence>
<keyword evidence="1" id="KW-1133">Transmembrane helix</keyword>
<feature type="transmembrane region" description="Helical" evidence="1">
    <location>
        <begin position="40"/>
        <end position="59"/>
    </location>
</feature>
<reference evidence="2 3" key="1">
    <citation type="submission" date="2020-11" db="EMBL/GenBank/DDBJ databases">
        <authorList>
            <person name="Kim M.K."/>
        </authorList>
    </citation>
    <scope>NUCLEOTIDE SEQUENCE [LARGE SCALE GENOMIC DNA]</scope>
    <source>
        <strain evidence="2 3">BT683</strain>
    </source>
</reference>
<protein>
    <submittedName>
        <fullName evidence="2">Uncharacterized protein</fullName>
    </submittedName>
</protein>
<keyword evidence="1" id="KW-0472">Membrane</keyword>
<dbReference type="RefSeq" id="WP_196282416.1">
    <property type="nucleotide sequence ID" value="NZ_JADQDQ010000004.1"/>
</dbReference>
<feature type="transmembrane region" description="Helical" evidence="1">
    <location>
        <begin position="12"/>
        <end position="34"/>
    </location>
</feature>
<evidence type="ECO:0000256" key="1">
    <source>
        <dbReference type="SAM" id="Phobius"/>
    </source>
</evidence>
<name>A0ABS0II75_9BACT</name>
<dbReference type="EMBL" id="JADQDQ010000004">
    <property type="protein sequence ID" value="MBF9238051.1"/>
    <property type="molecule type" value="Genomic_DNA"/>
</dbReference>
<keyword evidence="1" id="KW-0812">Transmembrane</keyword>
<accession>A0ABS0II75</accession>